<evidence type="ECO:0000256" key="2">
    <source>
        <dbReference type="ARBA" id="ARBA00022448"/>
    </source>
</evidence>
<dbReference type="Proteomes" id="UP001241748">
    <property type="component" value="Unassembled WGS sequence"/>
</dbReference>
<evidence type="ECO:0000256" key="4">
    <source>
        <dbReference type="SAM" id="SignalP"/>
    </source>
</evidence>
<dbReference type="SUPFAM" id="SSF53850">
    <property type="entry name" value="Periplasmic binding protein-like II"/>
    <property type="match status" value="1"/>
</dbReference>
<gene>
    <name evidence="5" type="ORF">P5G62_010795</name>
</gene>
<dbReference type="PANTHER" id="PTHR30061:SF50">
    <property type="entry name" value="MALTOSE_MALTODEXTRIN-BINDING PERIPLASMIC PROTEIN"/>
    <property type="match status" value="1"/>
</dbReference>
<accession>A0ABV4YRW1</accession>
<reference evidence="5 6" key="1">
    <citation type="submission" date="2024-05" db="EMBL/GenBank/DDBJ databases">
        <authorList>
            <person name="Venkateswaran K."/>
        </authorList>
    </citation>
    <scope>NUCLEOTIDE SEQUENCE [LARGE SCALE GENOMIC DNA]</scope>
    <source>
        <strain evidence="5 6">179-C4-2-HS</strain>
    </source>
</reference>
<comment type="caution">
    <text evidence="5">The sequence shown here is derived from an EMBL/GenBank/DDBJ whole genome shotgun (WGS) entry which is preliminary data.</text>
</comment>
<dbReference type="PROSITE" id="PS51257">
    <property type="entry name" value="PROKAR_LIPOPROTEIN"/>
    <property type="match status" value="1"/>
</dbReference>
<dbReference type="Gene3D" id="3.40.190.10">
    <property type="entry name" value="Periplasmic binding protein-like II"/>
    <property type="match status" value="2"/>
</dbReference>
<dbReference type="PANTHER" id="PTHR30061">
    <property type="entry name" value="MALTOSE-BINDING PERIPLASMIC PROTEIN"/>
    <property type="match status" value="1"/>
</dbReference>
<dbReference type="EMBL" id="JAROBZ020000001">
    <property type="protein sequence ID" value="MFB3167596.1"/>
    <property type="molecule type" value="Genomic_DNA"/>
</dbReference>
<keyword evidence="2" id="KW-0813">Transport</keyword>
<name>A0ABV4YRW1_9BACI</name>
<dbReference type="RefSeq" id="WP_306074311.1">
    <property type="nucleotide sequence ID" value="NZ_JAROBZ020000001.1"/>
</dbReference>
<evidence type="ECO:0000256" key="3">
    <source>
        <dbReference type="ARBA" id="ARBA00022729"/>
    </source>
</evidence>
<dbReference type="Pfam" id="PF01547">
    <property type="entry name" value="SBP_bac_1"/>
    <property type="match status" value="1"/>
</dbReference>
<feature type="chain" id="PRO_5045179222" evidence="4">
    <location>
        <begin position="22"/>
        <end position="434"/>
    </location>
</feature>
<evidence type="ECO:0000256" key="1">
    <source>
        <dbReference type="ARBA" id="ARBA00008520"/>
    </source>
</evidence>
<feature type="signal peptide" evidence="4">
    <location>
        <begin position="1"/>
        <end position="21"/>
    </location>
</feature>
<comment type="similarity">
    <text evidence="1">Belongs to the bacterial solute-binding protein 1 family.</text>
</comment>
<sequence>MKKRFLSLSILVVLLMVTVLGCSSKTESTNSQDGSKEVTIDFAIHVANPKDQEPAFYQMVEKFKEKNPDIKINLNGTDQKEHIKNMKLKAQSDTLPDIFWILPASAKELEEAGKLLDLSPLLKDKTVDPDKFHASMIDTYNLDGKQYGLPYQALVTGFWYNKALFDKYNLELPETYEELKAATKVFKENNVTTIAKGAKDPYSVWAFLTMFSRYGFFDEIDPILAGDESFNNANFLKLYEKIDELAKLGAFPANVSTLSYFQAVEMFLSGEAALLDAGVWETQKIQESALAKDAGLWWGPTFSDGAGNQKLSSVVPAAPLVVNKKVKDDKSKYAAIEKFMEFYYSEEGAQIMLDNQVPPIIKYAGEIDEAANPVFAKVVEAMNDPEWESQPNQPDLIVTEAVGNAIYDSIYGVINGIYTPKEALDVVDKKISAQ</sequence>
<keyword evidence="3 4" id="KW-0732">Signal</keyword>
<proteinExistence type="inferred from homology"/>
<protein>
    <submittedName>
        <fullName evidence="5">Extracellular solute-binding protein</fullName>
    </submittedName>
</protein>
<keyword evidence="6" id="KW-1185">Reference proteome</keyword>
<evidence type="ECO:0000313" key="5">
    <source>
        <dbReference type="EMBL" id="MFB3167596.1"/>
    </source>
</evidence>
<dbReference type="InterPro" id="IPR006059">
    <property type="entry name" value="SBP"/>
</dbReference>
<evidence type="ECO:0000313" key="6">
    <source>
        <dbReference type="Proteomes" id="UP001241748"/>
    </source>
</evidence>
<organism evidence="5 6">
    <name type="scientific">Neobacillus driksii</name>
    <dbReference type="NCBI Taxonomy" id="3035913"/>
    <lineage>
        <taxon>Bacteria</taxon>
        <taxon>Bacillati</taxon>
        <taxon>Bacillota</taxon>
        <taxon>Bacilli</taxon>
        <taxon>Bacillales</taxon>
        <taxon>Bacillaceae</taxon>
        <taxon>Neobacillus</taxon>
    </lineage>
</organism>